<evidence type="ECO:0000313" key="3">
    <source>
        <dbReference type="Proteomes" id="UP000054248"/>
    </source>
</evidence>
<feature type="compositionally biased region" description="Polar residues" evidence="1">
    <location>
        <begin position="9"/>
        <end position="19"/>
    </location>
</feature>
<feature type="compositionally biased region" description="Basic residues" evidence="1">
    <location>
        <begin position="25"/>
        <end position="37"/>
    </location>
</feature>
<dbReference type="Proteomes" id="UP000054248">
    <property type="component" value="Unassembled WGS sequence"/>
</dbReference>
<dbReference type="AlphaFoldDB" id="A0A0C3QHB0"/>
<name>A0A0C3QHB0_9AGAM</name>
<evidence type="ECO:0000313" key="2">
    <source>
        <dbReference type="EMBL" id="KIO25896.1"/>
    </source>
</evidence>
<feature type="compositionally biased region" description="Low complexity" evidence="1">
    <location>
        <begin position="40"/>
        <end position="55"/>
    </location>
</feature>
<dbReference type="EMBL" id="KN823033">
    <property type="protein sequence ID" value="KIO25896.1"/>
    <property type="molecule type" value="Genomic_DNA"/>
</dbReference>
<proteinExistence type="predicted"/>
<reference evidence="3" key="2">
    <citation type="submission" date="2015-01" db="EMBL/GenBank/DDBJ databases">
        <title>Evolutionary Origins and Diversification of the Mycorrhizal Mutualists.</title>
        <authorList>
            <consortium name="DOE Joint Genome Institute"/>
            <consortium name="Mycorrhizal Genomics Consortium"/>
            <person name="Kohler A."/>
            <person name="Kuo A."/>
            <person name="Nagy L.G."/>
            <person name="Floudas D."/>
            <person name="Copeland A."/>
            <person name="Barry K.W."/>
            <person name="Cichocki N."/>
            <person name="Veneault-Fourrey C."/>
            <person name="LaButti K."/>
            <person name="Lindquist E.A."/>
            <person name="Lipzen A."/>
            <person name="Lundell T."/>
            <person name="Morin E."/>
            <person name="Murat C."/>
            <person name="Riley R."/>
            <person name="Ohm R."/>
            <person name="Sun H."/>
            <person name="Tunlid A."/>
            <person name="Henrissat B."/>
            <person name="Grigoriev I.V."/>
            <person name="Hibbett D.S."/>
            <person name="Martin F."/>
        </authorList>
    </citation>
    <scope>NUCLEOTIDE SEQUENCE [LARGE SCALE GENOMIC DNA]</scope>
    <source>
        <strain evidence="3">MUT 4182</strain>
    </source>
</reference>
<protein>
    <submittedName>
        <fullName evidence="2">Uncharacterized protein</fullName>
    </submittedName>
</protein>
<sequence>MASPYEDGTISSTPRTQYSGLPGNMHHRPSRHYPRRRSSLESSNSTVVSGISSTSPLLGRHGKFATDVPTNAQPTSDQYEMYFKYPNRTLPPLFTRKHVTLIALTSANGKTPIGGTIG</sequence>
<dbReference type="OrthoDB" id="10451640at2759"/>
<organism evidence="2 3">
    <name type="scientific">Tulasnella calospora MUT 4182</name>
    <dbReference type="NCBI Taxonomy" id="1051891"/>
    <lineage>
        <taxon>Eukaryota</taxon>
        <taxon>Fungi</taxon>
        <taxon>Dikarya</taxon>
        <taxon>Basidiomycota</taxon>
        <taxon>Agaricomycotina</taxon>
        <taxon>Agaricomycetes</taxon>
        <taxon>Cantharellales</taxon>
        <taxon>Tulasnellaceae</taxon>
        <taxon>Tulasnella</taxon>
    </lineage>
</organism>
<accession>A0A0C3QHB0</accession>
<dbReference type="HOGENOM" id="CLU_2135368_0_0_1"/>
<gene>
    <name evidence="2" type="ORF">M407DRAFT_8127</name>
</gene>
<feature type="region of interest" description="Disordered" evidence="1">
    <location>
        <begin position="1"/>
        <end position="75"/>
    </location>
</feature>
<reference evidence="2 3" key="1">
    <citation type="submission" date="2014-04" db="EMBL/GenBank/DDBJ databases">
        <authorList>
            <consortium name="DOE Joint Genome Institute"/>
            <person name="Kuo A."/>
            <person name="Girlanda M."/>
            <person name="Perotto S."/>
            <person name="Kohler A."/>
            <person name="Nagy L.G."/>
            <person name="Floudas D."/>
            <person name="Copeland A."/>
            <person name="Barry K.W."/>
            <person name="Cichocki N."/>
            <person name="Veneault-Fourrey C."/>
            <person name="LaButti K."/>
            <person name="Lindquist E.A."/>
            <person name="Lipzen A."/>
            <person name="Lundell T."/>
            <person name="Morin E."/>
            <person name="Murat C."/>
            <person name="Sun H."/>
            <person name="Tunlid A."/>
            <person name="Henrissat B."/>
            <person name="Grigoriev I.V."/>
            <person name="Hibbett D.S."/>
            <person name="Martin F."/>
            <person name="Nordberg H.P."/>
            <person name="Cantor M.N."/>
            <person name="Hua S.X."/>
        </authorList>
    </citation>
    <scope>NUCLEOTIDE SEQUENCE [LARGE SCALE GENOMIC DNA]</scope>
    <source>
        <strain evidence="2 3">MUT 4182</strain>
    </source>
</reference>
<keyword evidence="3" id="KW-1185">Reference proteome</keyword>
<evidence type="ECO:0000256" key="1">
    <source>
        <dbReference type="SAM" id="MobiDB-lite"/>
    </source>
</evidence>